<dbReference type="Proteomes" id="UP001147782">
    <property type="component" value="Unassembled WGS sequence"/>
</dbReference>
<dbReference type="RefSeq" id="XP_056557660.1">
    <property type="nucleotide sequence ID" value="XM_056695448.1"/>
</dbReference>
<dbReference type="InterPro" id="IPR056125">
    <property type="entry name" value="DUF7708"/>
</dbReference>
<keyword evidence="3" id="KW-1185">Reference proteome</keyword>
<evidence type="ECO:0000313" key="3">
    <source>
        <dbReference type="Proteomes" id="UP001147782"/>
    </source>
</evidence>
<gene>
    <name evidence="2" type="ORF">N7496_002517</name>
</gene>
<dbReference type="EMBL" id="JAPZBS010000002">
    <property type="protein sequence ID" value="KAJ5380089.1"/>
    <property type="molecule type" value="Genomic_DNA"/>
</dbReference>
<proteinExistence type="predicted"/>
<sequence length="532" mass="60751">MATAQYRDWYMPSRSHAFESAEIAFQEAKGIFEREGTKDINKKNRLESINATTLDDLISAVNQARQHYNQDRTHSKMRRHLEHVSERIHFYGNIMDVFVQHHPEYVCLAWGTMKLLIGAVVEHKKTGSVIANSLLDIADALPRVELVSILYPTESLRRMVATLYAFIIKFLLRALKWYEEGSFKRAIHAVTKPAGLYLDDILEEMSRITSSIMAEATAGSHAEQRDMHNEVIAIRKTVEGAGNTNQAEHKDQRKMLQDLLDLVKGLKIDVHSGQIVAQTERAQIYRTICDVKSTQVLHVLSSQCLIDYEASLQTSKGQRDRRRSLKSTPFWKSRDLQTWNKSPISSLFLLKVRIADRQSAQDFCTNAIQQLLEAGIASLWILKPRDESYSFIDALKSLIQQATISINRLNSENGPELDINRFLHANSEEHYCDILAELLSSLKVVYFIVQLGAIDSNEISQFLSCLRKVIRQISDRGAQTIVRILVINWAPGYNLGETVSNHERRTRSQIMRVPKRKKLRPPNRPLLTSAMS</sequence>
<protein>
    <recommendedName>
        <fullName evidence="1">DUF7708 domain-containing protein</fullName>
    </recommendedName>
</protein>
<accession>A0A9W9SMN7</accession>
<name>A0A9W9SMN7_9EURO</name>
<evidence type="ECO:0000259" key="1">
    <source>
        <dbReference type="Pfam" id="PF24809"/>
    </source>
</evidence>
<dbReference type="OrthoDB" id="61900at2759"/>
<feature type="domain" description="DUF7708" evidence="1">
    <location>
        <begin position="80"/>
        <end position="224"/>
    </location>
</feature>
<dbReference type="AlphaFoldDB" id="A0A9W9SMN7"/>
<dbReference type="GeneID" id="81434625"/>
<reference evidence="2" key="1">
    <citation type="submission" date="2022-11" db="EMBL/GenBank/DDBJ databases">
        <authorList>
            <person name="Petersen C."/>
        </authorList>
    </citation>
    <scope>NUCLEOTIDE SEQUENCE</scope>
    <source>
        <strain evidence="2">IBT 29864</strain>
    </source>
</reference>
<organism evidence="2 3">
    <name type="scientific">Penicillium cataractarum</name>
    <dbReference type="NCBI Taxonomy" id="2100454"/>
    <lineage>
        <taxon>Eukaryota</taxon>
        <taxon>Fungi</taxon>
        <taxon>Dikarya</taxon>
        <taxon>Ascomycota</taxon>
        <taxon>Pezizomycotina</taxon>
        <taxon>Eurotiomycetes</taxon>
        <taxon>Eurotiomycetidae</taxon>
        <taxon>Eurotiales</taxon>
        <taxon>Aspergillaceae</taxon>
        <taxon>Penicillium</taxon>
    </lineage>
</organism>
<evidence type="ECO:0000313" key="2">
    <source>
        <dbReference type="EMBL" id="KAJ5380089.1"/>
    </source>
</evidence>
<dbReference type="Pfam" id="PF24809">
    <property type="entry name" value="DUF7708"/>
    <property type="match status" value="1"/>
</dbReference>
<reference evidence="2" key="2">
    <citation type="journal article" date="2023" name="IMA Fungus">
        <title>Comparative genomic study of the Penicillium genus elucidates a diverse pangenome and 15 lateral gene transfer events.</title>
        <authorList>
            <person name="Petersen C."/>
            <person name="Sorensen T."/>
            <person name="Nielsen M.R."/>
            <person name="Sondergaard T.E."/>
            <person name="Sorensen J.L."/>
            <person name="Fitzpatrick D.A."/>
            <person name="Frisvad J.C."/>
            <person name="Nielsen K.L."/>
        </authorList>
    </citation>
    <scope>NUCLEOTIDE SEQUENCE</scope>
    <source>
        <strain evidence="2">IBT 29864</strain>
    </source>
</reference>
<comment type="caution">
    <text evidence="2">The sequence shown here is derived from an EMBL/GenBank/DDBJ whole genome shotgun (WGS) entry which is preliminary data.</text>
</comment>